<evidence type="ECO:0000313" key="1">
    <source>
        <dbReference type="EMBL" id="KAJ3178036.1"/>
    </source>
</evidence>
<sequence length="240" mass="27382">MSVGAPPTGPVKFEWDCDIPATPFWSDLEYTIGRNFIECYTKAELNAMTFPEDLSKAEKRNLLLGRLQDTLDKRTAAVAPKPLWEADLSGWNDLLLGIYTINSELGRLDVCEGLLDQLATHGTFNLKMSVKKMLSTIRERQGNYADAEKLARECVAFLDELPMLGPDSPQALSNLRSIIRPVWKQGRRDVARALAKKHEAMVDAMSNEPQSRFVQYQEDERGYLRELMEELEKWDKDNKK</sequence>
<reference evidence="1" key="1">
    <citation type="submission" date="2020-05" db="EMBL/GenBank/DDBJ databases">
        <title>Phylogenomic resolution of chytrid fungi.</title>
        <authorList>
            <person name="Stajich J.E."/>
            <person name="Amses K."/>
            <person name="Simmons R."/>
            <person name="Seto K."/>
            <person name="Myers J."/>
            <person name="Bonds A."/>
            <person name="Quandt C.A."/>
            <person name="Barry K."/>
            <person name="Liu P."/>
            <person name="Grigoriev I."/>
            <person name="Longcore J.E."/>
            <person name="James T.Y."/>
        </authorList>
    </citation>
    <scope>NUCLEOTIDE SEQUENCE</scope>
    <source>
        <strain evidence="1">JEL0379</strain>
    </source>
</reference>
<name>A0AAD5XQZ3_9FUNG</name>
<comment type="caution">
    <text evidence="1">The sequence shown here is derived from an EMBL/GenBank/DDBJ whole genome shotgun (WGS) entry which is preliminary data.</text>
</comment>
<dbReference type="AlphaFoldDB" id="A0AAD5XQZ3"/>
<dbReference type="EMBL" id="JADGJQ010000029">
    <property type="protein sequence ID" value="KAJ3178036.1"/>
    <property type="molecule type" value="Genomic_DNA"/>
</dbReference>
<evidence type="ECO:0000313" key="2">
    <source>
        <dbReference type="Proteomes" id="UP001212152"/>
    </source>
</evidence>
<proteinExistence type="predicted"/>
<keyword evidence="2" id="KW-1185">Reference proteome</keyword>
<dbReference type="Gene3D" id="1.25.40.10">
    <property type="entry name" value="Tetratricopeptide repeat domain"/>
    <property type="match status" value="1"/>
</dbReference>
<organism evidence="1 2">
    <name type="scientific">Geranomyces variabilis</name>
    <dbReference type="NCBI Taxonomy" id="109894"/>
    <lineage>
        <taxon>Eukaryota</taxon>
        <taxon>Fungi</taxon>
        <taxon>Fungi incertae sedis</taxon>
        <taxon>Chytridiomycota</taxon>
        <taxon>Chytridiomycota incertae sedis</taxon>
        <taxon>Chytridiomycetes</taxon>
        <taxon>Spizellomycetales</taxon>
        <taxon>Powellomycetaceae</taxon>
        <taxon>Geranomyces</taxon>
    </lineage>
</organism>
<dbReference type="Proteomes" id="UP001212152">
    <property type="component" value="Unassembled WGS sequence"/>
</dbReference>
<dbReference type="InterPro" id="IPR011990">
    <property type="entry name" value="TPR-like_helical_dom_sf"/>
</dbReference>
<accession>A0AAD5XQZ3</accession>
<gene>
    <name evidence="1" type="ORF">HDU87_003814</name>
</gene>
<protein>
    <submittedName>
        <fullName evidence="1">Uncharacterized protein</fullName>
    </submittedName>
</protein>